<dbReference type="AlphaFoldDB" id="A0A380TIN9"/>
<organism evidence="1">
    <name type="scientific">metagenome</name>
    <dbReference type="NCBI Taxonomy" id="256318"/>
    <lineage>
        <taxon>unclassified sequences</taxon>
        <taxon>metagenomes</taxon>
    </lineage>
</organism>
<sequence length="79" mass="8525">MAAIKDFSAARLHSFISANVVPELTAKIDGWPTYEDVSAIAHDPQIIGSIAAHIAVPQTQCVLAKTEISRMRLNPQLGQ</sequence>
<gene>
    <name evidence="1" type="ORF">DF3PB_4620005</name>
</gene>
<name>A0A380TIN9_9ZZZZ</name>
<accession>A0A380TIN9</accession>
<proteinExistence type="predicted"/>
<protein>
    <submittedName>
        <fullName evidence="1">Uncharacterized protein</fullName>
    </submittedName>
</protein>
<evidence type="ECO:0000313" key="1">
    <source>
        <dbReference type="EMBL" id="SUS07569.1"/>
    </source>
</evidence>
<dbReference type="EMBL" id="UIDG01000404">
    <property type="protein sequence ID" value="SUS07569.1"/>
    <property type="molecule type" value="Genomic_DNA"/>
</dbReference>
<reference evidence="1" key="1">
    <citation type="submission" date="2018-07" db="EMBL/GenBank/DDBJ databases">
        <authorList>
            <person name="Quirk P.G."/>
            <person name="Krulwich T.A."/>
        </authorList>
    </citation>
    <scope>NUCLEOTIDE SEQUENCE</scope>
</reference>